<dbReference type="GO" id="GO:0042393">
    <property type="term" value="F:histone binding"/>
    <property type="evidence" value="ECO:0000318"/>
    <property type="project" value="GO_Central"/>
</dbReference>
<dbReference type="KEGG" id="dpx:DAPPUDRAFT_103579"/>
<keyword evidence="3" id="KW-1185">Reference proteome</keyword>
<dbReference type="AlphaFoldDB" id="E9GK45"/>
<protein>
    <submittedName>
        <fullName evidence="2">Uncharacterized protein</fullName>
    </submittedName>
</protein>
<dbReference type="Proteomes" id="UP000000305">
    <property type="component" value="Unassembled WGS sequence"/>
</dbReference>
<accession>E9GK45</accession>
<evidence type="ECO:0000313" key="2">
    <source>
        <dbReference type="EMBL" id="EFX80121.1"/>
    </source>
</evidence>
<dbReference type="GO" id="GO:0006335">
    <property type="term" value="P:DNA replication-dependent chromatin assembly"/>
    <property type="evidence" value="ECO:0000318"/>
    <property type="project" value="GO_Central"/>
</dbReference>
<reference evidence="2 3" key="1">
    <citation type="journal article" date="2011" name="Science">
        <title>The ecoresponsive genome of Daphnia pulex.</title>
        <authorList>
            <person name="Colbourne J.K."/>
            <person name="Pfrender M.E."/>
            <person name="Gilbert D."/>
            <person name="Thomas W.K."/>
            <person name="Tucker A."/>
            <person name="Oakley T.H."/>
            <person name="Tokishita S."/>
            <person name="Aerts A."/>
            <person name="Arnold G.J."/>
            <person name="Basu M.K."/>
            <person name="Bauer D.J."/>
            <person name="Caceres C.E."/>
            <person name="Carmel L."/>
            <person name="Casola C."/>
            <person name="Choi J.H."/>
            <person name="Detter J.C."/>
            <person name="Dong Q."/>
            <person name="Dusheyko S."/>
            <person name="Eads B.D."/>
            <person name="Frohlich T."/>
            <person name="Geiler-Samerotte K.A."/>
            <person name="Gerlach D."/>
            <person name="Hatcher P."/>
            <person name="Jogdeo S."/>
            <person name="Krijgsveld J."/>
            <person name="Kriventseva E.V."/>
            <person name="Kultz D."/>
            <person name="Laforsch C."/>
            <person name="Lindquist E."/>
            <person name="Lopez J."/>
            <person name="Manak J.R."/>
            <person name="Muller J."/>
            <person name="Pangilinan J."/>
            <person name="Patwardhan R.P."/>
            <person name="Pitluck S."/>
            <person name="Pritham E.J."/>
            <person name="Rechtsteiner A."/>
            <person name="Rho M."/>
            <person name="Rogozin I.B."/>
            <person name="Sakarya O."/>
            <person name="Salamov A."/>
            <person name="Schaack S."/>
            <person name="Shapiro H."/>
            <person name="Shiga Y."/>
            <person name="Skalitzky C."/>
            <person name="Smith Z."/>
            <person name="Souvorov A."/>
            <person name="Sung W."/>
            <person name="Tang Z."/>
            <person name="Tsuchiya D."/>
            <person name="Tu H."/>
            <person name="Vos H."/>
            <person name="Wang M."/>
            <person name="Wolf Y.I."/>
            <person name="Yamagata H."/>
            <person name="Yamada T."/>
            <person name="Ye Y."/>
            <person name="Shaw J.R."/>
            <person name="Andrews J."/>
            <person name="Crease T.J."/>
            <person name="Tang H."/>
            <person name="Lucas S.M."/>
            <person name="Robertson H.M."/>
            <person name="Bork P."/>
            <person name="Koonin E.V."/>
            <person name="Zdobnov E.M."/>
            <person name="Grigoriev I.V."/>
            <person name="Lynch M."/>
            <person name="Boore J.L."/>
        </authorList>
    </citation>
    <scope>NUCLEOTIDE SEQUENCE [LARGE SCALE GENOMIC DNA]</scope>
</reference>
<organism evidence="2 3">
    <name type="scientific">Daphnia pulex</name>
    <name type="common">Water flea</name>
    <dbReference type="NCBI Taxonomy" id="6669"/>
    <lineage>
        <taxon>Eukaryota</taxon>
        <taxon>Metazoa</taxon>
        <taxon>Ecdysozoa</taxon>
        <taxon>Arthropoda</taxon>
        <taxon>Crustacea</taxon>
        <taxon>Branchiopoda</taxon>
        <taxon>Diplostraca</taxon>
        <taxon>Cladocera</taxon>
        <taxon>Anomopoda</taxon>
        <taxon>Daphniidae</taxon>
        <taxon>Daphnia</taxon>
    </lineage>
</organism>
<dbReference type="EMBL" id="GL732548">
    <property type="protein sequence ID" value="EFX80121.1"/>
    <property type="molecule type" value="Genomic_DNA"/>
</dbReference>
<dbReference type="GO" id="GO:0034080">
    <property type="term" value="P:CENP-A containing chromatin assembly"/>
    <property type="evidence" value="ECO:0000318"/>
    <property type="project" value="GO_Central"/>
</dbReference>
<evidence type="ECO:0000313" key="3">
    <source>
        <dbReference type="Proteomes" id="UP000000305"/>
    </source>
</evidence>
<proteinExistence type="predicted"/>
<name>E9GK45_DAPPU</name>
<dbReference type="InParanoid" id="E9GK45"/>
<dbReference type="HOGENOM" id="CLU_680197_0_0_1"/>
<evidence type="ECO:0000256" key="1">
    <source>
        <dbReference type="SAM" id="MobiDB-lite"/>
    </source>
</evidence>
<sequence length="405" mass="46023">MHRQQVIRNRNLRRLLNNLDEDSITTREFLISAENQFEFDDDNNRGNNARDFSYIVLKRFEESFKVKVNPVFEDDADTEVTIPHETTGNAHPAINIPGKNAQESGSEQDSTSESEEDIDRQYDADPDIMPKIADTLFKLAQVAIVSNNYYETAIEDLTACLEIRKVLDPEDSRLKGCSGEVASFYIPSFHESRATTLSPEDDRRNGLVLSAISQLLGNTDPNNVSKETRKFIAAGIASKDVERREMTRPSLREGSKGYLSYLSIVTMDVDEEDDSYTDSCWIESAEDVTDRAINIYQGKSETDTAAKENKGIKNIDAGIDDLRTCLKVLTTMRRADRRDPVNKNPSKWVPTLFGTSEGEIDELDIRLIEIHEKIAQTTEDEKKERQRSISSCRKNWLLDKPAIYF</sequence>
<gene>
    <name evidence="2" type="ORF">DAPPUDRAFT_103579</name>
</gene>
<dbReference type="GO" id="GO:0005654">
    <property type="term" value="C:nucleoplasm"/>
    <property type="evidence" value="ECO:0000318"/>
    <property type="project" value="GO_Central"/>
</dbReference>
<feature type="region of interest" description="Disordered" evidence="1">
    <location>
        <begin position="82"/>
        <end position="118"/>
    </location>
</feature>